<dbReference type="CDD" id="cd00531">
    <property type="entry name" value="NTF2_like"/>
    <property type="match status" value="1"/>
</dbReference>
<dbReference type="Pfam" id="PF13577">
    <property type="entry name" value="SnoaL_4"/>
    <property type="match status" value="1"/>
</dbReference>
<evidence type="ECO:0000313" key="2">
    <source>
        <dbReference type="EMBL" id="PZQ24630.1"/>
    </source>
</evidence>
<protein>
    <recommendedName>
        <fullName evidence="1">SnoaL-like domain-containing protein</fullName>
    </recommendedName>
</protein>
<reference evidence="2 3" key="1">
    <citation type="submission" date="2017-08" db="EMBL/GenBank/DDBJ databases">
        <title>Infants hospitalized years apart are colonized by the same room-sourced microbial strains.</title>
        <authorList>
            <person name="Brooks B."/>
            <person name="Olm M.R."/>
            <person name="Firek B.A."/>
            <person name="Baker R."/>
            <person name="Thomas B.C."/>
            <person name="Morowitz M.J."/>
            <person name="Banfield J.F."/>
        </authorList>
    </citation>
    <scope>NUCLEOTIDE SEQUENCE [LARGE SCALE GENOMIC DNA]</scope>
    <source>
        <strain evidence="2">S2_005_003_R2_47</strain>
    </source>
</reference>
<dbReference type="InterPro" id="IPR037401">
    <property type="entry name" value="SnoaL-like"/>
</dbReference>
<sequence length="142" mass="15656">MPATLIDELECARLAVAWSFHIDRHANDAVIALFAEDGILHGQAGFDGVGREAILKMLQKRSPNRVTRHVLAAPFIEMTGADEARGVAAFTVYDGFRDQHEGDGPMPLLPAVTVGEFHQTYRRTADGWRIATCRSVPVFKKP</sequence>
<dbReference type="EMBL" id="QFPJ01000001">
    <property type="protein sequence ID" value="PZQ24630.1"/>
    <property type="molecule type" value="Genomic_DNA"/>
</dbReference>
<comment type="caution">
    <text evidence="2">The sequence shown here is derived from an EMBL/GenBank/DDBJ whole genome shotgun (WGS) entry which is preliminary data.</text>
</comment>
<proteinExistence type="predicted"/>
<dbReference type="InterPro" id="IPR032710">
    <property type="entry name" value="NTF2-like_dom_sf"/>
</dbReference>
<dbReference type="Proteomes" id="UP000248597">
    <property type="component" value="Unassembled WGS sequence"/>
</dbReference>
<dbReference type="SUPFAM" id="SSF54427">
    <property type="entry name" value="NTF2-like"/>
    <property type="match status" value="1"/>
</dbReference>
<accession>A0A2W5NE77</accession>
<gene>
    <name evidence="2" type="ORF">DI569_00155</name>
</gene>
<evidence type="ECO:0000313" key="3">
    <source>
        <dbReference type="Proteomes" id="UP000248597"/>
    </source>
</evidence>
<name>A0A2W5NE77_SPHMC</name>
<dbReference type="Gene3D" id="3.10.450.50">
    <property type="match status" value="1"/>
</dbReference>
<organism evidence="2 3">
    <name type="scientific">Sphingopyxis macrogoltabida</name>
    <name type="common">Sphingomonas macrogoltabidus</name>
    <dbReference type="NCBI Taxonomy" id="33050"/>
    <lineage>
        <taxon>Bacteria</taxon>
        <taxon>Pseudomonadati</taxon>
        <taxon>Pseudomonadota</taxon>
        <taxon>Alphaproteobacteria</taxon>
        <taxon>Sphingomonadales</taxon>
        <taxon>Sphingomonadaceae</taxon>
        <taxon>Sphingopyxis</taxon>
    </lineage>
</organism>
<feature type="domain" description="SnoaL-like" evidence="1">
    <location>
        <begin position="4"/>
        <end position="133"/>
    </location>
</feature>
<dbReference type="AlphaFoldDB" id="A0A2W5NE77"/>
<evidence type="ECO:0000259" key="1">
    <source>
        <dbReference type="Pfam" id="PF13577"/>
    </source>
</evidence>